<comment type="caution">
    <text evidence="1">The sequence shown here is derived from an EMBL/GenBank/DDBJ whole genome shotgun (WGS) entry which is preliminary data.</text>
</comment>
<sequence length="113" mass="12544">MDQVDNEKLILREEYDIRSTRSHRSIYDATNSYDISFYSAGALLFVTYTTNEEYLASVPEEGENEAVSPDAGVGIVLDIKPKDFAVVMQESGENKIVLDASQNEKGKESVSSL</sequence>
<name>A0A5B7ECV2_PORTR</name>
<dbReference type="Proteomes" id="UP000324222">
    <property type="component" value="Unassembled WGS sequence"/>
</dbReference>
<evidence type="ECO:0000313" key="2">
    <source>
        <dbReference type="Proteomes" id="UP000324222"/>
    </source>
</evidence>
<dbReference type="OrthoDB" id="2213137at2759"/>
<gene>
    <name evidence="1" type="ORF">E2C01_025405</name>
</gene>
<dbReference type="EMBL" id="VSRR010002563">
    <property type="protein sequence ID" value="MPC32100.1"/>
    <property type="molecule type" value="Genomic_DNA"/>
</dbReference>
<protein>
    <submittedName>
        <fullName evidence="1">Uncharacterized protein</fullName>
    </submittedName>
</protein>
<dbReference type="AlphaFoldDB" id="A0A5B7ECV2"/>
<accession>A0A5B7ECV2</accession>
<proteinExistence type="predicted"/>
<reference evidence="1 2" key="1">
    <citation type="submission" date="2019-05" db="EMBL/GenBank/DDBJ databases">
        <title>Another draft genome of Portunus trituberculatus and its Hox gene families provides insights of decapod evolution.</title>
        <authorList>
            <person name="Jeong J.-H."/>
            <person name="Song I."/>
            <person name="Kim S."/>
            <person name="Choi T."/>
            <person name="Kim D."/>
            <person name="Ryu S."/>
            <person name="Kim W."/>
        </authorList>
    </citation>
    <scope>NUCLEOTIDE SEQUENCE [LARGE SCALE GENOMIC DNA]</scope>
    <source>
        <tissue evidence="1">Muscle</tissue>
    </source>
</reference>
<keyword evidence="2" id="KW-1185">Reference proteome</keyword>
<organism evidence="1 2">
    <name type="scientific">Portunus trituberculatus</name>
    <name type="common">Swimming crab</name>
    <name type="synonym">Neptunus trituberculatus</name>
    <dbReference type="NCBI Taxonomy" id="210409"/>
    <lineage>
        <taxon>Eukaryota</taxon>
        <taxon>Metazoa</taxon>
        <taxon>Ecdysozoa</taxon>
        <taxon>Arthropoda</taxon>
        <taxon>Crustacea</taxon>
        <taxon>Multicrustacea</taxon>
        <taxon>Malacostraca</taxon>
        <taxon>Eumalacostraca</taxon>
        <taxon>Eucarida</taxon>
        <taxon>Decapoda</taxon>
        <taxon>Pleocyemata</taxon>
        <taxon>Brachyura</taxon>
        <taxon>Eubrachyura</taxon>
        <taxon>Portunoidea</taxon>
        <taxon>Portunidae</taxon>
        <taxon>Portuninae</taxon>
        <taxon>Portunus</taxon>
    </lineage>
</organism>
<evidence type="ECO:0000313" key="1">
    <source>
        <dbReference type="EMBL" id="MPC32100.1"/>
    </source>
</evidence>